<name>A0A2V1DEB6_9PLEO</name>
<dbReference type="EMBL" id="KZ805466">
    <property type="protein sequence ID" value="PVH96381.1"/>
    <property type="molecule type" value="Genomic_DNA"/>
</dbReference>
<proteinExistence type="predicted"/>
<dbReference type="AlphaFoldDB" id="A0A2V1DEB6"/>
<dbReference type="Proteomes" id="UP000244855">
    <property type="component" value="Unassembled WGS sequence"/>
</dbReference>
<sequence length="139" mass="15533">MPNLATALTTLGRAWHKEYNKPVWDAIDGLQQAVTSFSTSMLSAEFIHGQSMLRTIRASGNLEDAKVAWSRLLNMPGGEKSRTKRSVLLRPVPTGRFYSHEELWSRDNGKNLEVDEVPANAIATAEEVPVHRTARWFAA</sequence>
<dbReference type="OrthoDB" id="3860394at2759"/>
<evidence type="ECO:0000313" key="1">
    <source>
        <dbReference type="EMBL" id="PVH96381.1"/>
    </source>
</evidence>
<evidence type="ECO:0000313" key="2">
    <source>
        <dbReference type="Proteomes" id="UP000244855"/>
    </source>
</evidence>
<gene>
    <name evidence="1" type="ORF">DM02DRAFT_674864</name>
</gene>
<protein>
    <submittedName>
        <fullName evidence="1">Uncharacterized protein</fullName>
    </submittedName>
</protein>
<accession>A0A2V1DEB6</accession>
<keyword evidence="2" id="KW-1185">Reference proteome</keyword>
<reference evidence="1 2" key="1">
    <citation type="journal article" date="2018" name="Sci. Rep.">
        <title>Comparative genomics provides insights into the lifestyle and reveals functional heterogeneity of dark septate endophytic fungi.</title>
        <authorList>
            <person name="Knapp D.G."/>
            <person name="Nemeth J.B."/>
            <person name="Barry K."/>
            <person name="Hainaut M."/>
            <person name="Henrissat B."/>
            <person name="Johnson J."/>
            <person name="Kuo A."/>
            <person name="Lim J.H.P."/>
            <person name="Lipzen A."/>
            <person name="Nolan M."/>
            <person name="Ohm R.A."/>
            <person name="Tamas L."/>
            <person name="Grigoriev I.V."/>
            <person name="Spatafora J.W."/>
            <person name="Nagy L.G."/>
            <person name="Kovacs G.M."/>
        </authorList>
    </citation>
    <scope>NUCLEOTIDE SEQUENCE [LARGE SCALE GENOMIC DNA]</scope>
    <source>
        <strain evidence="1 2">DSE2036</strain>
    </source>
</reference>
<organism evidence="1 2">
    <name type="scientific">Periconia macrospinosa</name>
    <dbReference type="NCBI Taxonomy" id="97972"/>
    <lineage>
        <taxon>Eukaryota</taxon>
        <taxon>Fungi</taxon>
        <taxon>Dikarya</taxon>
        <taxon>Ascomycota</taxon>
        <taxon>Pezizomycotina</taxon>
        <taxon>Dothideomycetes</taxon>
        <taxon>Pleosporomycetidae</taxon>
        <taxon>Pleosporales</taxon>
        <taxon>Massarineae</taxon>
        <taxon>Periconiaceae</taxon>
        <taxon>Periconia</taxon>
    </lineage>
</organism>